<name>A0AB34K5H0_PRYPA</name>
<dbReference type="Gene3D" id="3.90.550.10">
    <property type="entry name" value="Spore Coat Polysaccharide Biosynthesis Protein SpsA, Chain A"/>
    <property type="match status" value="1"/>
</dbReference>
<evidence type="ECO:0008006" key="3">
    <source>
        <dbReference type="Google" id="ProtNLM"/>
    </source>
</evidence>
<organism evidence="1 2">
    <name type="scientific">Prymnesium parvum</name>
    <name type="common">Toxic golden alga</name>
    <dbReference type="NCBI Taxonomy" id="97485"/>
    <lineage>
        <taxon>Eukaryota</taxon>
        <taxon>Haptista</taxon>
        <taxon>Haptophyta</taxon>
        <taxon>Prymnesiophyceae</taxon>
        <taxon>Prymnesiales</taxon>
        <taxon>Prymnesiaceae</taxon>
        <taxon>Prymnesium</taxon>
    </lineage>
</organism>
<sequence>MECRGEAYAALLTFHSTSVTKWKTKIAAQGAKFDTQINLLRTLLRSLRAVEHAECHRDFVLLLGVDVKLAEEHRSALQRDGFKTLRITPVQPGIPTTDKLHAWRLTNYTRVLFLDADVMAIASLDDAFRQPEEFVIAAHPYDTVQGAACGQPLERRGVTGMFALRPSISTFDRLIANLQLEPDLWDVTKTRHTPEQTGLSCFFRNVSRTWPCSYLFDIGNGGHTRGAKHFRGCQAFQGVHQPGICEAIADHIAQECTWARSFADARAVHFKGSLKPWKAVPRCAEQIRKGRLMFYQGANWVPLSPRDDLRWNQSSRTCTSVRHAAPVRWPDEAALPNRCCTFETLLKAEWHAFFLSAQSQTGLQVP</sequence>
<evidence type="ECO:0000313" key="2">
    <source>
        <dbReference type="Proteomes" id="UP001515480"/>
    </source>
</evidence>
<protein>
    <recommendedName>
        <fullName evidence="3">Hexosyltransferase</fullName>
    </recommendedName>
</protein>
<comment type="caution">
    <text evidence="1">The sequence shown here is derived from an EMBL/GenBank/DDBJ whole genome shotgun (WGS) entry which is preliminary data.</text>
</comment>
<dbReference type="AlphaFoldDB" id="A0AB34K5H0"/>
<proteinExistence type="predicted"/>
<dbReference type="InterPro" id="IPR050587">
    <property type="entry name" value="GNT1/Glycosyltrans_8"/>
</dbReference>
<dbReference type="Proteomes" id="UP001515480">
    <property type="component" value="Unassembled WGS sequence"/>
</dbReference>
<dbReference type="InterPro" id="IPR029044">
    <property type="entry name" value="Nucleotide-diphossugar_trans"/>
</dbReference>
<evidence type="ECO:0000313" key="1">
    <source>
        <dbReference type="EMBL" id="KAL1529724.1"/>
    </source>
</evidence>
<accession>A0AB34K5H0</accession>
<dbReference type="PANTHER" id="PTHR11183">
    <property type="entry name" value="GLYCOGENIN SUBFAMILY MEMBER"/>
    <property type="match status" value="1"/>
</dbReference>
<keyword evidence="2" id="KW-1185">Reference proteome</keyword>
<gene>
    <name evidence="1" type="ORF">AB1Y20_000661</name>
</gene>
<reference evidence="1 2" key="1">
    <citation type="journal article" date="2024" name="Science">
        <title>Giant polyketide synthase enzymes in the biosynthesis of giant marine polyether toxins.</title>
        <authorList>
            <person name="Fallon T.R."/>
            <person name="Shende V.V."/>
            <person name="Wierzbicki I.H."/>
            <person name="Pendleton A.L."/>
            <person name="Watervoot N.F."/>
            <person name="Auber R.P."/>
            <person name="Gonzalez D.J."/>
            <person name="Wisecaver J.H."/>
            <person name="Moore B.S."/>
        </authorList>
    </citation>
    <scope>NUCLEOTIDE SEQUENCE [LARGE SCALE GENOMIC DNA]</scope>
    <source>
        <strain evidence="1 2">12B1</strain>
    </source>
</reference>
<dbReference type="EMBL" id="JBGBPQ010000001">
    <property type="protein sequence ID" value="KAL1529724.1"/>
    <property type="molecule type" value="Genomic_DNA"/>
</dbReference>
<dbReference type="SUPFAM" id="SSF53448">
    <property type="entry name" value="Nucleotide-diphospho-sugar transferases"/>
    <property type="match status" value="1"/>
</dbReference>